<gene>
    <name evidence="5" type="ORF">ACFSAH_03150</name>
</gene>
<evidence type="ECO:0000313" key="6">
    <source>
        <dbReference type="Proteomes" id="UP001597118"/>
    </source>
</evidence>
<dbReference type="Pfam" id="PF01915">
    <property type="entry name" value="Glyco_hydro_3_C"/>
    <property type="match status" value="1"/>
</dbReference>
<evidence type="ECO:0000313" key="5">
    <source>
        <dbReference type="EMBL" id="MFD1628856.1"/>
    </source>
</evidence>
<dbReference type="InterPro" id="IPR011658">
    <property type="entry name" value="PA14_dom"/>
</dbReference>
<organism evidence="5 6">
    <name type="scientific">Pseudopedobacter beijingensis</name>
    <dbReference type="NCBI Taxonomy" id="1207056"/>
    <lineage>
        <taxon>Bacteria</taxon>
        <taxon>Pseudomonadati</taxon>
        <taxon>Bacteroidota</taxon>
        <taxon>Sphingobacteriia</taxon>
        <taxon>Sphingobacteriales</taxon>
        <taxon>Sphingobacteriaceae</taxon>
        <taxon>Pseudopedobacter</taxon>
    </lineage>
</organism>
<dbReference type="InterPro" id="IPR026891">
    <property type="entry name" value="Fn3-like"/>
</dbReference>
<dbReference type="Gene3D" id="2.60.40.10">
    <property type="entry name" value="Immunoglobulins"/>
    <property type="match status" value="1"/>
</dbReference>
<dbReference type="PRINTS" id="PR00133">
    <property type="entry name" value="GLHYDRLASE3"/>
</dbReference>
<reference evidence="6" key="1">
    <citation type="journal article" date="2019" name="Int. J. Syst. Evol. Microbiol.">
        <title>The Global Catalogue of Microorganisms (GCM) 10K type strain sequencing project: providing services to taxonomists for standard genome sequencing and annotation.</title>
        <authorList>
            <consortium name="The Broad Institute Genomics Platform"/>
            <consortium name="The Broad Institute Genome Sequencing Center for Infectious Disease"/>
            <person name="Wu L."/>
            <person name="Ma J."/>
        </authorList>
    </citation>
    <scope>NUCLEOTIDE SEQUENCE [LARGE SCALE GENOMIC DNA]</scope>
    <source>
        <strain evidence="6">CCUG 53762</strain>
    </source>
</reference>
<dbReference type="InterPro" id="IPR036962">
    <property type="entry name" value="Glyco_hydro_3_N_sf"/>
</dbReference>
<keyword evidence="2" id="KW-0732">Signal</keyword>
<keyword evidence="6" id="KW-1185">Reference proteome</keyword>
<dbReference type="SMART" id="SM01217">
    <property type="entry name" value="Fn3_like"/>
    <property type="match status" value="1"/>
</dbReference>
<sequence length="885" mass="97562">MNQKSLIVYLVGCFFCVLAGSSTLKSQEIPYRFRDPDAPIEERIENLLGLLTLEEKVGLMMNSSKPVARLGIPAYDWWNEALHGVARSGKATVFPQAIGMAATWNEPGHKQTFDIISDEARAKYNEAVKSNQRGRYYGLSFWTPNINIFRDPRWGRGQETYGEDPYLTTRLGVAAVKGLQGNDPKYFKTHACAKHFAVHSGPEWNRHSYDATASGRDLWETYLPAFKALVKEANVQEVMCAYNAFDGQPCCGSDRLLTDILRNRWEYKGIVVSDCWAIDDFFKKGHHETHEDAASASADAVRHSTDLECGSAYASLVDAVKQGFISQQQMDVSLRRVLRGWFELGMLDPTNRLPWSNLPYSTVASKAHIQQALKVARESMTLLKNEKSVLPLSKSVMKIAVIGPNAADSVMLWGNYNGTPTATVTILQGIKNKLPNAEIIYDKGSDWVDPWVRTSLYAGFSESAKGQKGLKVEFFNNAELAGNPEATVINTLGINYNNAGGTALAQGVNLQNTSTRISGIFTAPYTGEVAFKANASDGYILYIDGKSVLAKKGREASIGTEYSMRVEKGKKYSVVLEHKQVGRSVNIGFSVFKKDKADFTTLTKRLKDVDAIVYVGGLSPQLEGEEMPVNAEGFRGGDKVSIDLPKIQRELLTSLKTIGKPVVFVLCTGSSLALEQDEKNYDALLCAWYGGQEAGTAVADVLFGDYNPAGRLPVTFYKSLAQLDQALLKTADTSKQGFENYSMKGRTYRYMDTKPLYPFGHGLSYSKFEYGNVNLGTDVIKLEKGLRLSIPVTNASSLKGEEVVQLYVKRNGDPDAPVKSLKGFKRVAIDAGKTQYVDFDLSAEAFEFYEVSVDGLIPKVGDYTIMYGGSSDDENLKSVAVKVVL</sequence>
<dbReference type="InterPro" id="IPR036881">
    <property type="entry name" value="Glyco_hydro_3_C_sf"/>
</dbReference>
<dbReference type="EMBL" id="JBHUDG010000003">
    <property type="protein sequence ID" value="MFD1628856.1"/>
    <property type="molecule type" value="Genomic_DNA"/>
</dbReference>
<proteinExistence type="inferred from homology"/>
<comment type="caution">
    <text evidence="5">The sequence shown here is derived from an EMBL/GenBank/DDBJ whole genome shotgun (WGS) entry which is preliminary data.</text>
</comment>
<dbReference type="InterPro" id="IPR017853">
    <property type="entry name" value="GH"/>
</dbReference>
<evidence type="ECO:0000256" key="1">
    <source>
        <dbReference type="ARBA" id="ARBA00005336"/>
    </source>
</evidence>
<dbReference type="Pfam" id="PF07691">
    <property type="entry name" value="PA14"/>
    <property type="match status" value="1"/>
</dbReference>
<dbReference type="SUPFAM" id="SSF51445">
    <property type="entry name" value="(Trans)glycosidases"/>
    <property type="match status" value="1"/>
</dbReference>
<dbReference type="InterPro" id="IPR044993">
    <property type="entry name" value="BXL"/>
</dbReference>
<evidence type="ECO:0000256" key="3">
    <source>
        <dbReference type="ARBA" id="ARBA00022801"/>
    </source>
</evidence>
<dbReference type="GO" id="GO:0016787">
    <property type="term" value="F:hydrolase activity"/>
    <property type="evidence" value="ECO:0007669"/>
    <property type="project" value="UniProtKB-KW"/>
</dbReference>
<dbReference type="Gene3D" id="3.20.20.300">
    <property type="entry name" value="Glycoside hydrolase, family 3, N-terminal domain"/>
    <property type="match status" value="1"/>
</dbReference>
<dbReference type="RefSeq" id="WP_379661241.1">
    <property type="nucleotide sequence ID" value="NZ_JBHUDG010000003.1"/>
</dbReference>
<comment type="similarity">
    <text evidence="1">Belongs to the glycosyl hydrolase 3 family.</text>
</comment>
<dbReference type="Proteomes" id="UP001597118">
    <property type="component" value="Unassembled WGS sequence"/>
</dbReference>
<dbReference type="SMART" id="SM00758">
    <property type="entry name" value="PA14"/>
    <property type="match status" value="1"/>
</dbReference>
<protein>
    <submittedName>
        <fullName evidence="5">Glycoside hydrolase family 3 C-terminal domain-containing protein</fullName>
    </submittedName>
</protein>
<dbReference type="PANTHER" id="PTHR42721:SF3">
    <property type="entry name" value="BETA-D-XYLOSIDASE 5-RELATED"/>
    <property type="match status" value="1"/>
</dbReference>
<dbReference type="Pfam" id="PF00933">
    <property type="entry name" value="Glyco_hydro_3"/>
    <property type="match status" value="1"/>
</dbReference>
<dbReference type="SUPFAM" id="SSF56988">
    <property type="entry name" value="Anthrax protective antigen"/>
    <property type="match status" value="1"/>
</dbReference>
<dbReference type="InterPro" id="IPR013783">
    <property type="entry name" value="Ig-like_fold"/>
</dbReference>
<dbReference type="PANTHER" id="PTHR42721">
    <property type="entry name" value="SUGAR HYDROLASE-RELATED"/>
    <property type="match status" value="1"/>
</dbReference>
<dbReference type="InterPro" id="IPR002772">
    <property type="entry name" value="Glyco_hydro_3_C"/>
</dbReference>
<dbReference type="SUPFAM" id="SSF52279">
    <property type="entry name" value="Beta-D-glucan exohydrolase, C-terminal domain"/>
    <property type="match status" value="1"/>
</dbReference>
<dbReference type="Gene3D" id="3.40.50.1700">
    <property type="entry name" value="Glycoside hydrolase family 3 C-terminal domain"/>
    <property type="match status" value="2"/>
</dbReference>
<evidence type="ECO:0000259" key="4">
    <source>
        <dbReference type="PROSITE" id="PS51820"/>
    </source>
</evidence>
<accession>A0ABW4I7X7</accession>
<evidence type="ECO:0000256" key="2">
    <source>
        <dbReference type="ARBA" id="ARBA00022729"/>
    </source>
</evidence>
<dbReference type="PROSITE" id="PS51820">
    <property type="entry name" value="PA14"/>
    <property type="match status" value="1"/>
</dbReference>
<keyword evidence="3 5" id="KW-0378">Hydrolase</keyword>
<dbReference type="Pfam" id="PF14310">
    <property type="entry name" value="Fn3-like"/>
    <property type="match status" value="1"/>
</dbReference>
<dbReference type="InterPro" id="IPR037524">
    <property type="entry name" value="PA14/GLEYA"/>
</dbReference>
<name>A0ABW4I7X7_9SPHI</name>
<feature type="domain" description="PA14" evidence="4">
    <location>
        <begin position="465"/>
        <end position="607"/>
    </location>
</feature>
<dbReference type="InterPro" id="IPR001764">
    <property type="entry name" value="Glyco_hydro_3_N"/>
</dbReference>